<dbReference type="InterPro" id="IPR002293">
    <property type="entry name" value="AA/rel_permease1"/>
</dbReference>
<evidence type="ECO:0000313" key="7">
    <source>
        <dbReference type="EMBL" id="OEJ27576.1"/>
    </source>
</evidence>
<feature type="transmembrane region" description="Helical" evidence="6">
    <location>
        <begin position="370"/>
        <end position="397"/>
    </location>
</feature>
<feature type="transmembrane region" description="Helical" evidence="6">
    <location>
        <begin position="409"/>
        <end position="432"/>
    </location>
</feature>
<feature type="transmembrane region" description="Helical" evidence="6">
    <location>
        <begin position="444"/>
        <end position="468"/>
    </location>
</feature>
<dbReference type="Pfam" id="PF13520">
    <property type="entry name" value="AA_permease_2"/>
    <property type="match status" value="1"/>
</dbReference>
<organism evidence="7 8">
    <name type="scientific">Streptomyces agglomeratus</name>
    <dbReference type="NCBI Taxonomy" id="285458"/>
    <lineage>
        <taxon>Bacteria</taxon>
        <taxon>Bacillati</taxon>
        <taxon>Actinomycetota</taxon>
        <taxon>Actinomycetes</taxon>
        <taxon>Kitasatosporales</taxon>
        <taxon>Streptomycetaceae</taxon>
        <taxon>Streptomyces</taxon>
    </lineage>
</organism>
<feature type="transmembrane region" description="Helical" evidence="6">
    <location>
        <begin position="134"/>
        <end position="153"/>
    </location>
</feature>
<evidence type="ECO:0000256" key="4">
    <source>
        <dbReference type="ARBA" id="ARBA00022989"/>
    </source>
</evidence>
<evidence type="ECO:0000256" key="3">
    <source>
        <dbReference type="ARBA" id="ARBA00022692"/>
    </source>
</evidence>
<feature type="transmembrane region" description="Helical" evidence="6">
    <location>
        <begin position="198"/>
        <end position="220"/>
    </location>
</feature>
<dbReference type="PANTHER" id="PTHR42770">
    <property type="entry name" value="AMINO ACID TRANSPORTER-RELATED"/>
    <property type="match status" value="1"/>
</dbReference>
<evidence type="ECO:0000256" key="5">
    <source>
        <dbReference type="ARBA" id="ARBA00023136"/>
    </source>
</evidence>
<feature type="transmembrane region" description="Helical" evidence="6">
    <location>
        <begin position="54"/>
        <end position="73"/>
    </location>
</feature>
<feature type="transmembrane region" description="Helical" evidence="6">
    <location>
        <begin position="165"/>
        <end position="186"/>
    </location>
</feature>
<reference evidence="7 8" key="1">
    <citation type="submission" date="2016-08" db="EMBL/GenBank/DDBJ databases">
        <title>Complete genome sequence of Streptomyces agglomeratus strain 6-3-2, a novel anti-MRSA actinomycete isolated from Wuli of Tebit, China.</title>
        <authorList>
            <person name="Chen X."/>
        </authorList>
    </citation>
    <scope>NUCLEOTIDE SEQUENCE [LARGE SCALE GENOMIC DNA]</scope>
    <source>
        <strain evidence="7 8">6-3-2</strain>
    </source>
</reference>
<dbReference type="GO" id="GO:0005886">
    <property type="term" value="C:plasma membrane"/>
    <property type="evidence" value="ECO:0007669"/>
    <property type="project" value="UniProtKB-SubCell"/>
</dbReference>
<dbReference type="AlphaFoldDB" id="A0A1E5PDH4"/>
<sequence>MSDKPAREVQRLKANSVGLVGVVFMAVATAAPITAMTGNLPIAVGFGNGTGAPAGYLFATLVLTVFSVGYVAMAKRITAAGAFYGYISHGRGRIAGMASGMLAVLAYIVFEASIVGIFAYFGQTTVADQLGVDIPWIVYAAGMLAVTGVLAYFDINITAKALGVMLVAEIAVLFAVATAVLLAGGGPDGIPMEPINPVNAFTGTSAGLGLFFAFWSWVGFESTAMYGEESRDPKRVIPRATLISVVGVGLFYIYVSWMTIAGNGLEGSVKVSSSASPLDLFFDPTQAFIGAWAVDAFQWLLLTGSFACGMAFHQCASRYLYAIGREGFLHPALGRTHRSHGSPYIASYVQSGIATLLVAAFWLAGEDPYIHLYTLLAILGTMAILIVQTLCSFAVIGYFRKNHPEDRHWFRTFTAPLLGGIGMIAVVVLLVLNMETAAGLAADSLFFELIPWIVGLVFFGGLGLGLYLKAKQPERYEIIGRIVLEDAAERTDDSPTSQPAATV</sequence>
<dbReference type="STRING" id="285458.BGM19_10000"/>
<evidence type="ECO:0000313" key="8">
    <source>
        <dbReference type="Proteomes" id="UP000095759"/>
    </source>
</evidence>
<accession>A0A1E5PDH4</accession>
<feature type="transmembrane region" description="Helical" evidence="6">
    <location>
        <begin position="12"/>
        <end position="34"/>
    </location>
</feature>
<dbReference type="RefSeq" id="WP_069935437.1">
    <property type="nucleotide sequence ID" value="NZ_MEHJ01000001.1"/>
</dbReference>
<dbReference type="GO" id="GO:0022857">
    <property type="term" value="F:transmembrane transporter activity"/>
    <property type="evidence" value="ECO:0007669"/>
    <property type="project" value="InterPro"/>
</dbReference>
<protein>
    <submittedName>
        <fullName evidence="7">Amino acid permease</fullName>
    </submittedName>
</protein>
<name>A0A1E5PDH4_9ACTN</name>
<keyword evidence="3 6" id="KW-0812">Transmembrane</keyword>
<feature type="transmembrane region" description="Helical" evidence="6">
    <location>
        <begin position="345"/>
        <end position="364"/>
    </location>
</feature>
<dbReference type="OrthoDB" id="137613at2"/>
<evidence type="ECO:0000256" key="1">
    <source>
        <dbReference type="ARBA" id="ARBA00004651"/>
    </source>
</evidence>
<dbReference type="Proteomes" id="UP000095759">
    <property type="component" value="Unassembled WGS sequence"/>
</dbReference>
<evidence type="ECO:0000256" key="6">
    <source>
        <dbReference type="SAM" id="Phobius"/>
    </source>
</evidence>
<keyword evidence="5 6" id="KW-0472">Membrane</keyword>
<keyword evidence="2" id="KW-1003">Cell membrane</keyword>
<feature type="transmembrane region" description="Helical" evidence="6">
    <location>
        <begin position="94"/>
        <end position="122"/>
    </location>
</feature>
<evidence type="ECO:0000256" key="2">
    <source>
        <dbReference type="ARBA" id="ARBA00022475"/>
    </source>
</evidence>
<dbReference type="PIRSF" id="PIRSF006060">
    <property type="entry name" value="AA_transporter"/>
    <property type="match status" value="1"/>
</dbReference>
<feature type="transmembrane region" description="Helical" evidence="6">
    <location>
        <begin position="240"/>
        <end position="260"/>
    </location>
</feature>
<gene>
    <name evidence="7" type="ORF">AS594_26920</name>
</gene>
<dbReference type="PANTHER" id="PTHR42770:SF16">
    <property type="entry name" value="AMINO ACID PERMEASE"/>
    <property type="match status" value="1"/>
</dbReference>
<keyword evidence="4 6" id="KW-1133">Transmembrane helix</keyword>
<dbReference type="EMBL" id="MEHJ01000001">
    <property type="protein sequence ID" value="OEJ27576.1"/>
    <property type="molecule type" value="Genomic_DNA"/>
</dbReference>
<feature type="transmembrane region" description="Helical" evidence="6">
    <location>
        <begin position="287"/>
        <end position="312"/>
    </location>
</feature>
<comment type="caution">
    <text evidence="7">The sequence shown here is derived from an EMBL/GenBank/DDBJ whole genome shotgun (WGS) entry which is preliminary data.</text>
</comment>
<proteinExistence type="predicted"/>
<comment type="subcellular location">
    <subcellularLocation>
        <location evidence="1">Cell membrane</location>
        <topology evidence="1">Multi-pass membrane protein</topology>
    </subcellularLocation>
</comment>
<dbReference type="InterPro" id="IPR050367">
    <property type="entry name" value="APC_superfamily"/>
</dbReference>
<dbReference type="Gene3D" id="1.20.1740.10">
    <property type="entry name" value="Amino acid/polyamine transporter I"/>
    <property type="match status" value="1"/>
</dbReference>
<keyword evidence="8" id="KW-1185">Reference proteome</keyword>